<evidence type="ECO:0000313" key="3">
    <source>
        <dbReference type="Proteomes" id="UP001329825"/>
    </source>
</evidence>
<keyword evidence="1" id="KW-0732">Signal</keyword>
<proteinExistence type="predicted"/>
<feature type="chain" id="PRO_5046763372" description="Hydrophobin" evidence="1">
    <location>
        <begin position="22"/>
        <end position="184"/>
    </location>
</feature>
<reference evidence="2 3" key="1">
    <citation type="submission" date="2024-01" db="EMBL/GenBank/DDBJ databases">
        <title>Comparative genomics of Cryptococcus and Kwoniella reveals pathogenesis evolution and contrasting modes of karyotype evolution via chromosome fusion or intercentromeric recombination.</title>
        <authorList>
            <person name="Coelho M.A."/>
            <person name="David-Palma M."/>
            <person name="Shea T."/>
            <person name="Bowers K."/>
            <person name="McGinley-Smith S."/>
            <person name="Mohammad A.W."/>
            <person name="Gnirke A."/>
            <person name="Yurkov A.M."/>
            <person name="Nowrousian M."/>
            <person name="Sun S."/>
            <person name="Cuomo C.A."/>
            <person name="Heitman J."/>
        </authorList>
    </citation>
    <scope>NUCLEOTIDE SEQUENCE [LARGE SCALE GENOMIC DNA]</scope>
    <source>
        <strain evidence="2">CBS 11374</strain>
    </source>
</reference>
<dbReference type="GeneID" id="87955144"/>
<dbReference type="EMBL" id="CP141884">
    <property type="protein sequence ID" value="WRT66061.1"/>
    <property type="molecule type" value="Genomic_DNA"/>
</dbReference>
<name>A0ABZ1CWQ8_9TREE</name>
<evidence type="ECO:0008006" key="4">
    <source>
        <dbReference type="Google" id="ProtNLM"/>
    </source>
</evidence>
<sequence>MFCSKSVIIFSALAALSAVNGSPVTTHSKRAQCSADNQNYIDNVSCPTINNVASFLNYQGDNVGTNAFDVLAEANKLLVSDDPVSTIAKDVTGGIVTGVTDGVVYVLKNFAATIQQLDPDCKCNLVACNNDLNDARSQCQLSSTNPMIKEGCGDAIVACAPFYSRDQINSYTGCCSTYQYSPAK</sequence>
<organism evidence="2 3">
    <name type="scientific">Kwoniella shivajii</name>
    <dbReference type="NCBI Taxonomy" id="564305"/>
    <lineage>
        <taxon>Eukaryota</taxon>
        <taxon>Fungi</taxon>
        <taxon>Dikarya</taxon>
        <taxon>Basidiomycota</taxon>
        <taxon>Agaricomycotina</taxon>
        <taxon>Tremellomycetes</taxon>
        <taxon>Tremellales</taxon>
        <taxon>Cryptococcaceae</taxon>
        <taxon>Kwoniella</taxon>
    </lineage>
</organism>
<accession>A0ABZ1CWQ8</accession>
<evidence type="ECO:0000256" key="1">
    <source>
        <dbReference type="SAM" id="SignalP"/>
    </source>
</evidence>
<gene>
    <name evidence="2" type="ORF">IL334_003013</name>
</gene>
<evidence type="ECO:0000313" key="2">
    <source>
        <dbReference type="EMBL" id="WRT66061.1"/>
    </source>
</evidence>
<keyword evidence="3" id="KW-1185">Reference proteome</keyword>
<protein>
    <recommendedName>
        <fullName evidence="4">Hydrophobin</fullName>
    </recommendedName>
</protein>
<dbReference type="Proteomes" id="UP001329825">
    <property type="component" value="Chromosome 4"/>
</dbReference>
<feature type="signal peptide" evidence="1">
    <location>
        <begin position="1"/>
        <end position="21"/>
    </location>
</feature>
<dbReference type="RefSeq" id="XP_062790801.1">
    <property type="nucleotide sequence ID" value="XM_062934750.1"/>
</dbReference>